<feature type="compositionally biased region" description="Polar residues" evidence="1">
    <location>
        <begin position="161"/>
        <end position="171"/>
    </location>
</feature>
<dbReference type="AlphaFoldDB" id="A0A6H5G1K2"/>
<sequence>MTRPTIRTSTDDDSARSCDSGKIVSEPTIYSFFNFVRIIIMKKQLFLIEIHGKLTYLAQGHVLESIKNAIYYKNSCLLFCLSRKSSCSKHLRRRTVVRAAITNSRNPPCLPAGAKIRRNNGARQRPPIKNTPGEAADSPIRRELFGAQFSDAAIIDGKLKASTSKTRSSGAGETARIRKVPEIVKSRRSVESGRTGRAARYRGAESAEIQSAEAERF</sequence>
<name>A0A6H5G1K2_9HEMI</name>
<feature type="compositionally biased region" description="Low complexity" evidence="1">
    <location>
        <begin position="204"/>
        <end position="217"/>
    </location>
</feature>
<evidence type="ECO:0000313" key="3">
    <source>
        <dbReference type="Proteomes" id="UP000479000"/>
    </source>
</evidence>
<proteinExistence type="predicted"/>
<dbReference type="EMBL" id="CADCXU010003307">
    <property type="protein sequence ID" value="CAA9995457.1"/>
    <property type="molecule type" value="Genomic_DNA"/>
</dbReference>
<dbReference type="Proteomes" id="UP000479000">
    <property type="component" value="Unassembled WGS sequence"/>
</dbReference>
<organism evidence="2 3">
    <name type="scientific">Nesidiocoris tenuis</name>
    <dbReference type="NCBI Taxonomy" id="355587"/>
    <lineage>
        <taxon>Eukaryota</taxon>
        <taxon>Metazoa</taxon>
        <taxon>Ecdysozoa</taxon>
        <taxon>Arthropoda</taxon>
        <taxon>Hexapoda</taxon>
        <taxon>Insecta</taxon>
        <taxon>Pterygota</taxon>
        <taxon>Neoptera</taxon>
        <taxon>Paraneoptera</taxon>
        <taxon>Hemiptera</taxon>
        <taxon>Heteroptera</taxon>
        <taxon>Panheteroptera</taxon>
        <taxon>Cimicomorpha</taxon>
        <taxon>Miridae</taxon>
        <taxon>Dicyphina</taxon>
        <taxon>Nesidiocoris</taxon>
    </lineage>
</organism>
<evidence type="ECO:0000313" key="2">
    <source>
        <dbReference type="EMBL" id="CAA9995457.1"/>
    </source>
</evidence>
<protein>
    <submittedName>
        <fullName evidence="2">Uncharacterized protein</fullName>
    </submittedName>
</protein>
<reference evidence="2 3" key="1">
    <citation type="submission" date="2020-02" db="EMBL/GenBank/DDBJ databases">
        <authorList>
            <person name="Ferguson B K."/>
        </authorList>
    </citation>
    <scope>NUCLEOTIDE SEQUENCE [LARGE SCALE GENOMIC DNA]</scope>
</reference>
<feature type="compositionally biased region" description="Basic and acidic residues" evidence="1">
    <location>
        <begin position="175"/>
        <end position="191"/>
    </location>
</feature>
<gene>
    <name evidence="2" type="ORF">NTEN_LOCUS2248</name>
</gene>
<accession>A0A6H5G1K2</accession>
<keyword evidence="3" id="KW-1185">Reference proteome</keyword>
<evidence type="ECO:0000256" key="1">
    <source>
        <dbReference type="SAM" id="MobiDB-lite"/>
    </source>
</evidence>
<feature type="region of interest" description="Disordered" evidence="1">
    <location>
        <begin position="161"/>
        <end position="217"/>
    </location>
</feature>
<feature type="region of interest" description="Disordered" evidence="1">
    <location>
        <begin position="108"/>
        <end position="137"/>
    </location>
</feature>